<name>A0A3P1XXL1_TANFO</name>
<dbReference type="Gene3D" id="2.130.10.10">
    <property type="entry name" value="YVTN repeat-like/Quinoprotein amine dehydrogenase"/>
    <property type="match status" value="1"/>
</dbReference>
<sequence length="627" mass="70525">MLTMLCFVSVSLFSVAQPYGNTSWRAAGIPVHTLSLPEAPSMRSYEKKGTEENTYTQGVFIVNEDWYGHQNSTVNFLTDKGEWIYRVFQKENKGHELGCTTQFGTIYGDKFYLVSKQQQDPGAKVKGSRFAVCDAKTMKVIKEFEFIATQTVKTKDGRDSLVSIADGRSYLPVDEQKGYIGTSNGIWIYDSRSMTIGKQIAGSGNPHSSGYGQLYYAQIGTMVRANDFVFAVHQQNGILVIDTKTDQIVRVIQAPIEKETVKGKTKDIQRGFGSIVRSKDGNLWISMAQNTLGLGGALSYILKINPYTFKVDTIPIPLKEKKIGVIPNSWYAWTADGFCASTRENKLYWKGQDERGSWFTGYDIFCYDIDKQTFSKVFDIQAYPGKWRLYGTGFRIHPVTDDIYAFFYHDFQDPTHMLVRINSKGEMQAEYPMITNYWFPAIPVFPDNHPPVWSAGMPSSVELTDQQPQYKLYLGDKATDADNMEAAIVKSIVDITEGKGFGATIRNDSLILTVRSGAGRTQGNITLQFNSNGQFITHNIHVNVLSTSNQRIETPIQPFYNRRTGCIHIHNGSEISRMQVYDMQGRIMLSLKPKHSDQINVQSLPAGVYIIVVTDQSGQTSSTRFVK</sequence>
<dbReference type="InterPro" id="IPR015943">
    <property type="entry name" value="WD40/YVTN_repeat-like_dom_sf"/>
</dbReference>
<feature type="domain" description="Secretion system C-terminal sorting" evidence="2">
    <location>
        <begin position="567"/>
        <end position="623"/>
    </location>
</feature>
<protein>
    <submittedName>
        <fullName evidence="3">DUF5074 domain-containing protein</fullName>
    </submittedName>
</protein>
<dbReference type="EMBL" id="RQYS01000001">
    <property type="protein sequence ID" value="RRD63185.1"/>
    <property type="molecule type" value="Genomic_DNA"/>
</dbReference>
<comment type="caution">
    <text evidence="3">The sequence shown here is derived from an EMBL/GenBank/DDBJ whole genome shotgun (WGS) entry which is preliminary data.</text>
</comment>
<evidence type="ECO:0000256" key="1">
    <source>
        <dbReference type="SAM" id="SignalP"/>
    </source>
</evidence>
<dbReference type="Pfam" id="PF16819">
    <property type="entry name" value="DUF5074"/>
    <property type="match status" value="1"/>
</dbReference>
<proteinExistence type="predicted"/>
<reference evidence="3 4" key="1">
    <citation type="submission" date="2018-11" db="EMBL/GenBank/DDBJ databases">
        <title>Genomes From Bacteria Associated with the Canine Oral Cavity: a Test Case for Automated Genome-Based Taxonomic Assignment.</title>
        <authorList>
            <person name="Coil D.A."/>
            <person name="Jospin G."/>
            <person name="Darling A.E."/>
            <person name="Wallis C."/>
            <person name="Davis I.J."/>
            <person name="Harris S."/>
            <person name="Eisen J.A."/>
            <person name="Holcombe L.J."/>
            <person name="O'Flynn C."/>
        </authorList>
    </citation>
    <scope>NUCLEOTIDE SEQUENCE [LARGE SCALE GENOMIC DNA]</scope>
    <source>
        <strain evidence="3 4">OH2617_COT-023</strain>
    </source>
</reference>
<dbReference type="AlphaFoldDB" id="A0A3P1XXL1"/>
<keyword evidence="1" id="KW-0732">Signal</keyword>
<feature type="signal peptide" evidence="1">
    <location>
        <begin position="1"/>
        <end position="16"/>
    </location>
</feature>
<dbReference type="NCBIfam" id="TIGR04183">
    <property type="entry name" value="Por_Secre_tail"/>
    <property type="match status" value="1"/>
</dbReference>
<dbReference type="Proteomes" id="UP000278609">
    <property type="component" value="Unassembled WGS sequence"/>
</dbReference>
<feature type="chain" id="PRO_5018179090" evidence="1">
    <location>
        <begin position="17"/>
        <end position="627"/>
    </location>
</feature>
<evidence type="ECO:0000313" key="3">
    <source>
        <dbReference type="EMBL" id="RRD63185.1"/>
    </source>
</evidence>
<accession>A0A3P1XXL1</accession>
<dbReference type="InterPro" id="IPR026444">
    <property type="entry name" value="Secre_tail"/>
</dbReference>
<dbReference type="Pfam" id="PF18962">
    <property type="entry name" value="Por_Secre_tail"/>
    <property type="match status" value="1"/>
</dbReference>
<dbReference type="InterPro" id="IPR031815">
    <property type="entry name" value="DUF5074"/>
</dbReference>
<evidence type="ECO:0000313" key="4">
    <source>
        <dbReference type="Proteomes" id="UP000278609"/>
    </source>
</evidence>
<dbReference type="OrthoDB" id="1041092at2"/>
<evidence type="ECO:0000259" key="2">
    <source>
        <dbReference type="Pfam" id="PF18962"/>
    </source>
</evidence>
<dbReference type="SUPFAM" id="SSF63825">
    <property type="entry name" value="YWTD domain"/>
    <property type="match status" value="1"/>
</dbReference>
<organism evidence="3 4">
    <name type="scientific">Tannerella forsythia</name>
    <name type="common">Bacteroides forsythus</name>
    <dbReference type="NCBI Taxonomy" id="28112"/>
    <lineage>
        <taxon>Bacteria</taxon>
        <taxon>Pseudomonadati</taxon>
        <taxon>Bacteroidota</taxon>
        <taxon>Bacteroidia</taxon>
        <taxon>Bacteroidales</taxon>
        <taxon>Tannerellaceae</taxon>
        <taxon>Tannerella</taxon>
    </lineage>
</organism>
<gene>
    <name evidence="3" type="ORF">EII40_00190</name>
</gene>